<dbReference type="EMBL" id="CP048209">
    <property type="protein sequence ID" value="QHT64023.1"/>
    <property type="molecule type" value="Genomic_DNA"/>
</dbReference>
<dbReference type="InterPro" id="IPR023804">
    <property type="entry name" value="DUF3792_TM"/>
</dbReference>
<keyword evidence="1" id="KW-1133">Transmembrane helix</keyword>
<keyword evidence="1" id="KW-0812">Transmembrane</keyword>
<proteinExistence type="predicted"/>
<gene>
    <name evidence="2" type="ORF">GXP70_20030</name>
</gene>
<feature type="transmembrane region" description="Helical" evidence="1">
    <location>
        <begin position="75"/>
        <end position="97"/>
    </location>
</feature>
<feature type="transmembrane region" description="Helical" evidence="1">
    <location>
        <begin position="109"/>
        <end position="127"/>
    </location>
</feature>
<dbReference type="Proteomes" id="UP000476064">
    <property type="component" value="Chromosome"/>
</dbReference>
<accession>A0A6C0G8G6</accession>
<dbReference type="Pfam" id="PF12670">
    <property type="entry name" value="DUF3792"/>
    <property type="match status" value="1"/>
</dbReference>
<protein>
    <submittedName>
        <fullName evidence="2">TIGR04086 family membrane protein</fullName>
    </submittedName>
</protein>
<evidence type="ECO:0000256" key="1">
    <source>
        <dbReference type="SAM" id="Phobius"/>
    </source>
</evidence>
<keyword evidence="1" id="KW-0472">Membrane</keyword>
<sequence>MNAMKTVPKAHIASPLLSGLLYASIWLAAGALLLSALLRWGSMQENELPTYSLVIHGCSALAGGFVSGRRSQQRGWYYGGMLGIAYAILVLLVSFLASNAGFSGRTLTMLIETLLSGSLGGMIGVNTKRS</sequence>
<feature type="transmembrane region" description="Helical" evidence="1">
    <location>
        <begin position="12"/>
        <end position="38"/>
    </location>
</feature>
<name>A0A6C0G8G6_9BACL</name>
<dbReference type="NCBIfam" id="TIGR04086">
    <property type="entry name" value="TIGR04086_membr"/>
    <property type="match status" value="1"/>
</dbReference>
<reference evidence="2 3" key="1">
    <citation type="submission" date="2020-01" db="EMBL/GenBank/DDBJ databases">
        <title>Paenibacillus sp. nov., isolated from tomato rhizosphere.</title>
        <authorList>
            <person name="Weon H.-Y."/>
            <person name="Lee S.A."/>
        </authorList>
    </citation>
    <scope>NUCLEOTIDE SEQUENCE [LARGE SCALE GENOMIC DNA]</scope>
    <source>
        <strain evidence="2 3">12200R-189</strain>
    </source>
</reference>
<evidence type="ECO:0000313" key="3">
    <source>
        <dbReference type="Proteomes" id="UP000476064"/>
    </source>
</evidence>
<feature type="transmembrane region" description="Helical" evidence="1">
    <location>
        <begin position="50"/>
        <end position="68"/>
    </location>
</feature>
<dbReference type="AlphaFoldDB" id="A0A6C0G8G6"/>
<evidence type="ECO:0000313" key="2">
    <source>
        <dbReference type="EMBL" id="QHT64023.1"/>
    </source>
</evidence>
<organism evidence="2 3">
    <name type="scientific">Paenibacillus lycopersici</name>
    <dbReference type="NCBI Taxonomy" id="2704462"/>
    <lineage>
        <taxon>Bacteria</taxon>
        <taxon>Bacillati</taxon>
        <taxon>Bacillota</taxon>
        <taxon>Bacilli</taxon>
        <taxon>Bacillales</taxon>
        <taxon>Paenibacillaceae</taxon>
        <taxon>Paenibacillus</taxon>
    </lineage>
</organism>
<keyword evidence="3" id="KW-1185">Reference proteome</keyword>
<dbReference type="KEGG" id="plyc:GXP70_20030"/>